<gene>
    <name evidence="4" type="ORF">WAX78_08340</name>
</gene>
<proteinExistence type="predicted"/>
<feature type="domain" description="SPOR" evidence="3">
    <location>
        <begin position="131"/>
        <end position="208"/>
    </location>
</feature>
<name>A0ABU8FU05_9BACI</name>
<keyword evidence="2" id="KW-0472">Membrane</keyword>
<dbReference type="Gene3D" id="3.30.70.1070">
    <property type="entry name" value="Sporulation related repeat"/>
    <property type="match status" value="1"/>
</dbReference>
<feature type="transmembrane region" description="Helical" evidence="2">
    <location>
        <begin position="68"/>
        <end position="91"/>
    </location>
</feature>
<keyword evidence="2" id="KW-0812">Transmembrane</keyword>
<evidence type="ECO:0000313" key="5">
    <source>
        <dbReference type="Proteomes" id="UP001367922"/>
    </source>
</evidence>
<dbReference type="InterPro" id="IPR036680">
    <property type="entry name" value="SPOR-like_sf"/>
</dbReference>
<evidence type="ECO:0000259" key="3">
    <source>
        <dbReference type="PROSITE" id="PS51724"/>
    </source>
</evidence>
<dbReference type="EMBL" id="JBAWSV010000002">
    <property type="protein sequence ID" value="MEI4829464.1"/>
    <property type="molecule type" value="Genomic_DNA"/>
</dbReference>
<sequence length="322" mass="36143">MDKQSRTISIKVNGTEANYLEKKEHEQKKEEFEWVLPENTNTVTNNVVPFQKNVLSSMQKGKKGWSNTFILTVSTAIVIGTGFGMGMLHLLTGQETVRENTAPVANVTEKNETKQSTNEKKEEKKAASAALSPLTIYFVQGGVFSTKEKGQASLQELQEKGVSGAIMQSGDKYLLVLGIANDEQSVMQMMEQYKQKDISVMKKKWEIADQALLKGNQEYGPFFEKLQSLYGKLLQQAAVIQSGNKISKTNIEQIENEWKAIKKEEKALKRDDVKKLFTYASVAVQTIQEGKQDVATITKLQQVLVDSFLSYEKIVSQKNKNV</sequence>
<reference evidence="4 5" key="1">
    <citation type="submission" date="2024-01" db="EMBL/GenBank/DDBJ databases">
        <title>Seven novel Bacillus-like species.</title>
        <authorList>
            <person name="Liu G."/>
        </authorList>
    </citation>
    <scope>NUCLEOTIDE SEQUENCE [LARGE SCALE GENOMIC DNA]</scope>
    <source>
        <strain evidence="4 5">FJAT-53711</strain>
    </source>
</reference>
<feature type="region of interest" description="Disordered" evidence="1">
    <location>
        <begin position="101"/>
        <end position="125"/>
    </location>
</feature>
<dbReference type="RefSeq" id="WP_336481823.1">
    <property type="nucleotide sequence ID" value="NZ_JBAWSV010000002.1"/>
</dbReference>
<organism evidence="4 5">
    <name type="scientific">Bacillus yunxiaonensis</name>
    <dbReference type="NCBI Taxonomy" id="3127665"/>
    <lineage>
        <taxon>Bacteria</taxon>
        <taxon>Bacillati</taxon>
        <taxon>Bacillota</taxon>
        <taxon>Bacilli</taxon>
        <taxon>Bacillales</taxon>
        <taxon>Bacillaceae</taxon>
        <taxon>Bacillus</taxon>
    </lineage>
</organism>
<dbReference type="Proteomes" id="UP001367922">
    <property type="component" value="Unassembled WGS sequence"/>
</dbReference>
<dbReference type="PROSITE" id="PS51724">
    <property type="entry name" value="SPOR"/>
    <property type="match status" value="1"/>
</dbReference>
<evidence type="ECO:0000313" key="4">
    <source>
        <dbReference type="EMBL" id="MEI4829464.1"/>
    </source>
</evidence>
<comment type="caution">
    <text evidence="4">The sequence shown here is derived from an EMBL/GenBank/DDBJ whole genome shotgun (WGS) entry which is preliminary data.</text>
</comment>
<dbReference type="InterPro" id="IPR007730">
    <property type="entry name" value="SPOR-like_dom"/>
</dbReference>
<keyword evidence="5" id="KW-1185">Reference proteome</keyword>
<keyword evidence="2" id="KW-1133">Transmembrane helix</keyword>
<feature type="compositionally biased region" description="Basic and acidic residues" evidence="1">
    <location>
        <begin position="109"/>
        <end position="125"/>
    </location>
</feature>
<accession>A0ABU8FU05</accession>
<protein>
    <submittedName>
        <fullName evidence="4">Stage II sporulation protein B</fullName>
    </submittedName>
</protein>
<evidence type="ECO:0000256" key="2">
    <source>
        <dbReference type="SAM" id="Phobius"/>
    </source>
</evidence>
<evidence type="ECO:0000256" key="1">
    <source>
        <dbReference type="SAM" id="MobiDB-lite"/>
    </source>
</evidence>
<dbReference type="SUPFAM" id="SSF110997">
    <property type="entry name" value="Sporulation related repeat"/>
    <property type="match status" value="1"/>
</dbReference>